<dbReference type="Proteomes" id="UP000002640">
    <property type="component" value="Unassembled WGS sequence"/>
</dbReference>
<dbReference type="EMBL" id="JH159153">
    <property type="protein sequence ID" value="EGZ22726.1"/>
    <property type="molecule type" value="Genomic_DNA"/>
</dbReference>
<protein>
    <submittedName>
        <fullName evidence="1">Uncharacterized protein</fullName>
    </submittedName>
</protein>
<dbReference type="InParanoid" id="G4ZBD0"/>
<sequence>MALDRINRAIATLCSNHELTLPEGTTIRVCEATEDEWNAFIESEDHELKSIHLAWSDGQVFIVELPSPERGLFCSVFNRSFLHDDIVDDHLNSYMTAFVRTTQPRLEADLSYGPLAGPLPGELQSYWQWHTLKAKRWSTFVGVRYVLCVAIWPTLTRAEYKLYTVQDLGVTFSDQDSIVVAAPATLVAFESRALLGLQQGGELPRGFPDRVTVDLYQVLRRARRGWL</sequence>
<dbReference type="RefSeq" id="XP_009525443.1">
    <property type="nucleotide sequence ID" value="XM_009527148.1"/>
</dbReference>
<proteinExistence type="predicted"/>
<evidence type="ECO:0000313" key="2">
    <source>
        <dbReference type="Proteomes" id="UP000002640"/>
    </source>
</evidence>
<dbReference type="GeneID" id="20646127"/>
<dbReference type="AlphaFoldDB" id="G4ZBD0"/>
<evidence type="ECO:0000313" key="1">
    <source>
        <dbReference type="EMBL" id="EGZ22726.1"/>
    </source>
</evidence>
<gene>
    <name evidence="1" type="ORF">PHYSODRAFT_330465</name>
</gene>
<accession>G4ZBD0</accession>
<dbReference type="KEGG" id="psoj:PHYSODRAFT_330465"/>
<name>G4ZBD0_PHYSP</name>
<keyword evidence="2" id="KW-1185">Reference proteome</keyword>
<reference evidence="1 2" key="1">
    <citation type="journal article" date="2006" name="Science">
        <title>Phytophthora genome sequences uncover evolutionary origins and mechanisms of pathogenesis.</title>
        <authorList>
            <person name="Tyler B.M."/>
            <person name="Tripathy S."/>
            <person name="Zhang X."/>
            <person name="Dehal P."/>
            <person name="Jiang R.H."/>
            <person name="Aerts A."/>
            <person name="Arredondo F.D."/>
            <person name="Baxter L."/>
            <person name="Bensasson D."/>
            <person name="Beynon J.L."/>
            <person name="Chapman J."/>
            <person name="Damasceno C.M."/>
            <person name="Dorrance A.E."/>
            <person name="Dou D."/>
            <person name="Dickerman A.W."/>
            <person name="Dubchak I.L."/>
            <person name="Garbelotto M."/>
            <person name="Gijzen M."/>
            <person name="Gordon S.G."/>
            <person name="Govers F."/>
            <person name="Grunwald N.J."/>
            <person name="Huang W."/>
            <person name="Ivors K.L."/>
            <person name="Jones R.W."/>
            <person name="Kamoun S."/>
            <person name="Krampis K."/>
            <person name="Lamour K.H."/>
            <person name="Lee M.K."/>
            <person name="McDonald W.H."/>
            <person name="Medina M."/>
            <person name="Meijer H.J."/>
            <person name="Nordberg E.K."/>
            <person name="Maclean D.J."/>
            <person name="Ospina-Giraldo M.D."/>
            <person name="Morris P.F."/>
            <person name="Phuntumart V."/>
            <person name="Putnam N.H."/>
            <person name="Rash S."/>
            <person name="Rose J.K."/>
            <person name="Sakihama Y."/>
            <person name="Salamov A.A."/>
            <person name="Savidor A."/>
            <person name="Scheuring C.F."/>
            <person name="Smith B.M."/>
            <person name="Sobral B.W."/>
            <person name="Terry A."/>
            <person name="Torto-Alalibo T.A."/>
            <person name="Win J."/>
            <person name="Xu Z."/>
            <person name="Zhang H."/>
            <person name="Grigoriev I.V."/>
            <person name="Rokhsar D.S."/>
            <person name="Boore J.L."/>
        </authorList>
    </citation>
    <scope>NUCLEOTIDE SEQUENCE [LARGE SCALE GENOMIC DNA]</scope>
    <source>
        <strain evidence="1 2">P6497</strain>
    </source>
</reference>
<organism evidence="1 2">
    <name type="scientific">Phytophthora sojae (strain P6497)</name>
    <name type="common">Soybean stem and root rot agent</name>
    <name type="synonym">Phytophthora megasperma f. sp. glycines</name>
    <dbReference type="NCBI Taxonomy" id="1094619"/>
    <lineage>
        <taxon>Eukaryota</taxon>
        <taxon>Sar</taxon>
        <taxon>Stramenopiles</taxon>
        <taxon>Oomycota</taxon>
        <taxon>Peronosporomycetes</taxon>
        <taxon>Peronosporales</taxon>
        <taxon>Peronosporaceae</taxon>
        <taxon>Phytophthora</taxon>
    </lineage>
</organism>